<reference evidence="1 2" key="1">
    <citation type="submission" date="2017-01" db="EMBL/GenBank/DDBJ databases">
        <authorList>
            <person name="Mah S.A."/>
            <person name="Swanson W.J."/>
            <person name="Moy G.W."/>
            <person name="Vacquier V.D."/>
        </authorList>
    </citation>
    <scope>NUCLEOTIDE SEQUENCE [LARGE SCALE GENOMIC DNA]</scope>
    <source>
        <strain evidence="1 2">DSM 22694</strain>
    </source>
</reference>
<name>A0A1P8K6X8_9BURK</name>
<proteinExistence type="predicted"/>
<sequence>MAAQISGELRDIKERALKSMLSYMEREEGEDDFDDYSKEDIERCASILDGYLSSVLEPSMHGKSEGIMAAVKTAVLELNDLNEQCEHSLIETDQREDICELIIAAASLAGLGENGDITEEWREW</sequence>
<evidence type="ECO:0000313" key="1">
    <source>
        <dbReference type="EMBL" id="APW41773.1"/>
    </source>
</evidence>
<dbReference type="Proteomes" id="UP000186110">
    <property type="component" value="Chromosome"/>
</dbReference>
<gene>
    <name evidence="1" type="ORF">RS694_03900</name>
</gene>
<accession>A0A1P8K6X8</accession>
<keyword evidence="2" id="KW-1185">Reference proteome</keyword>
<dbReference type="KEGG" id="rsb:RS694_03900"/>
<dbReference type="STRING" id="1484693.RS694_03900"/>
<dbReference type="AlphaFoldDB" id="A0A1P8K6X8"/>
<evidence type="ECO:0000313" key="2">
    <source>
        <dbReference type="Proteomes" id="UP000186110"/>
    </source>
</evidence>
<dbReference type="RefSeq" id="WP_051391806.1">
    <property type="nucleotide sequence ID" value="NZ_CP019239.1"/>
</dbReference>
<protein>
    <submittedName>
        <fullName evidence="1">Uncharacterized protein</fullName>
    </submittedName>
</protein>
<organism evidence="1 2">
    <name type="scientific">Rhodoferax saidenbachensis</name>
    <dbReference type="NCBI Taxonomy" id="1484693"/>
    <lineage>
        <taxon>Bacteria</taxon>
        <taxon>Pseudomonadati</taxon>
        <taxon>Pseudomonadota</taxon>
        <taxon>Betaproteobacteria</taxon>
        <taxon>Burkholderiales</taxon>
        <taxon>Comamonadaceae</taxon>
        <taxon>Rhodoferax</taxon>
    </lineage>
</organism>
<dbReference type="EMBL" id="CP019239">
    <property type="protein sequence ID" value="APW41773.1"/>
    <property type="molecule type" value="Genomic_DNA"/>
</dbReference>